<dbReference type="RefSeq" id="WP_073260301.1">
    <property type="nucleotide sequence ID" value="NZ_FRCS01000008.1"/>
</dbReference>
<dbReference type="AlphaFoldDB" id="A0A1M7R750"/>
<accession>A0A1M7R750</accession>
<feature type="region of interest" description="Disordered" evidence="1">
    <location>
        <begin position="74"/>
        <end position="131"/>
    </location>
</feature>
<feature type="transmembrane region" description="Helical" evidence="2">
    <location>
        <begin position="20"/>
        <end position="53"/>
    </location>
</feature>
<proteinExistence type="predicted"/>
<sequence>MNPRASFHHRRPHWVVSGGFWSLLVLADLAILSIWAAIGAFVLALCCGTGLLIRHRRLLATAGASVVMGPGGTPVEATPLAVAPEPPPCPAGPPPAAPAPVADAAAPPAPPAPPAPAVDEAAPGERPASPA</sequence>
<gene>
    <name evidence="3" type="ORF">SAMN05443668_10833</name>
</gene>
<feature type="compositionally biased region" description="Pro residues" evidence="1">
    <location>
        <begin position="107"/>
        <end position="116"/>
    </location>
</feature>
<reference evidence="3 4" key="1">
    <citation type="submission" date="2016-11" db="EMBL/GenBank/DDBJ databases">
        <authorList>
            <person name="Jaros S."/>
            <person name="Januszkiewicz K."/>
            <person name="Wedrychowicz H."/>
        </authorList>
    </citation>
    <scope>NUCLEOTIDE SEQUENCE [LARGE SCALE GENOMIC DNA]</scope>
    <source>
        <strain evidence="3 4">DSM 46144</strain>
    </source>
</reference>
<keyword evidence="2" id="KW-0472">Membrane</keyword>
<evidence type="ECO:0000256" key="2">
    <source>
        <dbReference type="SAM" id="Phobius"/>
    </source>
</evidence>
<dbReference type="STRING" id="134849.SAMN05443668_10833"/>
<evidence type="ECO:0000313" key="3">
    <source>
        <dbReference type="EMBL" id="SHN41959.1"/>
    </source>
</evidence>
<dbReference type="EMBL" id="FRCS01000008">
    <property type="protein sequence ID" value="SHN41959.1"/>
    <property type="molecule type" value="Genomic_DNA"/>
</dbReference>
<organism evidence="3 4">
    <name type="scientific">Cryptosporangium aurantiacum</name>
    <dbReference type="NCBI Taxonomy" id="134849"/>
    <lineage>
        <taxon>Bacteria</taxon>
        <taxon>Bacillati</taxon>
        <taxon>Actinomycetota</taxon>
        <taxon>Actinomycetes</taxon>
        <taxon>Cryptosporangiales</taxon>
        <taxon>Cryptosporangiaceae</taxon>
        <taxon>Cryptosporangium</taxon>
    </lineage>
</organism>
<keyword evidence="4" id="KW-1185">Reference proteome</keyword>
<evidence type="ECO:0000256" key="1">
    <source>
        <dbReference type="SAM" id="MobiDB-lite"/>
    </source>
</evidence>
<evidence type="ECO:0000313" key="4">
    <source>
        <dbReference type="Proteomes" id="UP000184440"/>
    </source>
</evidence>
<name>A0A1M7R750_9ACTN</name>
<dbReference type="Proteomes" id="UP000184440">
    <property type="component" value="Unassembled WGS sequence"/>
</dbReference>
<feature type="compositionally biased region" description="Pro residues" evidence="1">
    <location>
        <begin position="84"/>
        <end position="98"/>
    </location>
</feature>
<feature type="compositionally biased region" description="Low complexity" evidence="1">
    <location>
        <begin position="74"/>
        <end position="83"/>
    </location>
</feature>
<keyword evidence="2" id="KW-0812">Transmembrane</keyword>
<protein>
    <submittedName>
        <fullName evidence="3">Uncharacterized protein</fullName>
    </submittedName>
</protein>
<dbReference type="OrthoDB" id="9981223at2"/>
<keyword evidence="2" id="KW-1133">Transmembrane helix</keyword>